<protein>
    <submittedName>
        <fullName evidence="4">Peptidase S74</fullName>
    </submittedName>
</protein>
<dbReference type="PROSITE" id="PS51688">
    <property type="entry name" value="ICA"/>
    <property type="match status" value="1"/>
</dbReference>
<keyword evidence="5" id="KW-1185">Reference proteome</keyword>
<feature type="signal peptide" evidence="2">
    <location>
        <begin position="1"/>
        <end position="22"/>
    </location>
</feature>
<evidence type="ECO:0000313" key="5">
    <source>
        <dbReference type="Proteomes" id="UP000240317"/>
    </source>
</evidence>
<evidence type="ECO:0000313" key="4">
    <source>
        <dbReference type="EMBL" id="PTA67208.1"/>
    </source>
</evidence>
<name>A0A2T3W5P6_9DEIO</name>
<dbReference type="Proteomes" id="UP000240317">
    <property type="component" value="Unassembled WGS sequence"/>
</dbReference>
<comment type="caution">
    <text evidence="4">The sequence shown here is derived from an EMBL/GenBank/DDBJ whole genome shotgun (WGS) entry which is preliminary data.</text>
</comment>
<dbReference type="InterPro" id="IPR011049">
    <property type="entry name" value="Serralysin-like_metalloprot_C"/>
</dbReference>
<dbReference type="GO" id="GO:0019867">
    <property type="term" value="C:outer membrane"/>
    <property type="evidence" value="ECO:0007669"/>
    <property type="project" value="InterPro"/>
</dbReference>
<evidence type="ECO:0000259" key="3">
    <source>
        <dbReference type="PROSITE" id="PS51688"/>
    </source>
</evidence>
<gene>
    <name evidence="4" type="ORF">C8263_14025</name>
</gene>
<dbReference type="SUPFAM" id="SSF101967">
    <property type="entry name" value="Adhesin YadA, collagen-binding domain"/>
    <property type="match status" value="1"/>
</dbReference>
<dbReference type="Pfam" id="PF13884">
    <property type="entry name" value="Peptidase_S74"/>
    <property type="match status" value="1"/>
</dbReference>
<dbReference type="Pfam" id="PF05658">
    <property type="entry name" value="YadA_head"/>
    <property type="match status" value="1"/>
</dbReference>
<keyword evidence="2" id="KW-0732">Signal</keyword>
<dbReference type="InterPro" id="IPR030392">
    <property type="entry name" value="S74_ICA"/>
</dbReference>
<dbReference type="AlphaFoldDB" id="A0A2T3W5P6"/>
<organism evidence="4 5">
    <name type="scientific">Deinococcus arcticus</name>
    <dbReference type="NCBI Taxonomy" id="2136176"/>
    <lineage>
        <taxon>Bacteria</taxon>
        <taxon>Thermotogati</taxon>
        <taxon>Deinococcota</taxon>
        <taxon>Deinococci</taxon>
        <taxon>Deinococcales</taxon>
        <taxon>Deinococcaceae</taxon>
        <taxon>Deinococcus</taxon>
    </lineage>
</organism>
<dbReference type="RefSeq" id="WP_107138766.1">
    <property type="nucleotide sequence ID" value="NZ_PYSV01000014.1"/>
</dbReference>
<feature type="chain" id="PRO_5015747375" evidence="2">
    <location>
        <begin position="23"/>
        <end position="420"/>
    </location>
</feature>
<keyword evidence="1" id="KW-0175">Coiled coil</keyword>
<dbReference type="OrthoDB" id="69150at2"/>
<dbReference type="Gene3D" id="2.150.10.10">
    <property type="entry name" value="Serralysin-like metalloprotease, C-terminal"/>
    <property type="match status" value="1"/>
</dbReference>
<dbReference type="CDD" id="cd12820">
    <property type="entry name" value="LbR_YadA-like"/>
    <property type="match status" value="1"/>
</dbReference>
<accession>A0A2T3W5P6</accession>
<dbReference type="InterPro" id="IPR008640">
    <property type="entry name" value="Adhesin_Head_dom"/>
</dbReference>
<proteinExistence type="predicted"/>
<evidence type="ECO:0000256" key="1">
    <source>
        <dbReference type="SAM" id="Coils"/>
    </source>
</evidence>
<reference evidence="4 5" key="1">
    <citation type="submission" date="2018-03" db="EMBL/GenBank/DDBJ databases">
        <title>Draft genome of Deinococcus sp. OD32.</title>
        <authorList>
            <person name="Wang X.-P."/>
            <person name="Du Z.-J."/>
        </authorList>
    </citation>
    <scope>NUCLEOTIDE SEQUENCE [LARGE SCALE GENOMIC DNA]</scope>
    <source>
        <strain evidence="4 5">OD32</strain>
    </source>
</reference>
<feature type="coiled-coil region" evidence="1">
    <location>
        <begin position="365"/>
        <end position="406"/>
    </location>
</feature>
<dbReference type="EMBL" id="PYSV01000014">
    <property type="protein sequence ID" value="PTA67208.1"/>
    <property type="molecule type" value="Genomic_DNA"/>
</dbReference>
<sequence length="420" mass="43410">MKRTYLKVAAGLLALGSTVALAQTLTLPHPFVAGAPAKASELTANFQTLIDAMNGKLGASDPGSTANSLTHPAWEGGATAPTITAFRVQRGGGVVAAGSLGYGLIPASGEGIRMMWHPYKGAFRAGGASAAGEFDEGNIGFYSWAGGNRTIANDYTSFAFGDQVTVTGASAVGFGANSTVDGNFGFSSGSQNTCTGFVCTSVGYLNTADGQGATAIGYRNVADADYSMALGRYADVDGRTGAFVWGDASINSAALATANNQFLVRAAGGFRFRTKSDLTTGCDIAASTGTMTCTSSRDVKQDFRAVDPVAILNKVAKLPITTWKYRGDTSGGRHLGPMAQDFKAAFNLGTEDTSIGVLDEGGVALAAIQGLNRKLEAKLEEKTAETARLTAETETLKAEVATLRAQQAEILKRLDALNVD</sequence>
<evidence type="ECO:0000256" key="2">
    <source>
        <dbReference type="SAM" id="SignalP"/>
    </source>
</evidence>
<feature type="domain" description="Peptidase S74" evidence="3">
    <location>
        <begin position="295"/>
        <end position="400"/>
    </location>
</feature>